<dbReference type="SUPFAM" id="SSF88713">
    <property type="entry name" value="Glycoside hydrolase/deacetylase"/>
    <property type="match status" value="1"/>
</dbReference>
<dbReference type="CDD" id="cd10801">
    <property type="entry name" value="LamB_YcsF_like_1"/>
    <property type="match status" value="1"/>
</dbReference>
<dbReference type="EMBL" id="JAFKCT010000010">
    <property type="protein sequence ID" value="MBN7813129.1"/>
    <property type="molecule type" value="Genomic_DNA"/>
</dbReference>
<comment type="caution">
    <text evidence="1">The sequence shown here is derived from an EMBL/GenBank/DDBJ whole genome shotgun (WGS) entry which is preliminary data.</text>
</comment>
<dbReference type="Proteomes" id="UP000664317">
    <property type="component" value="Unassembled WGS sequence"/>
</dbReference>
<dbReference type="PANTHER" id="PTHR30292:SF0">
    <property type="entry name" value="5-OXOPROLINASE SUBUNIT A"/>
    <property type="match status" value="1"/>
</dbReference>
<keyword evidence="2" id="KW-1185">Reference proteome</keyword>
<evidence type="ECO:0000313" key="2">
    <source>
        <dbReference type="Proteomes" id="UP000664317"/>
    </source>
</evidence>
<dbReference type="PANTHER" id="PTHR30292">
    <property type="entry name" value="UNCHARACTERIZED PROTEIN YBGL-RELATED"/>
    <property type="match status" value="1"/>
</dbReference>
<organism evidence="1 2">
    <name type="scientific">Algoriphagus oliviformis</name>
    <dbReference type="NCBI Taxonomy" id="2811231"/>
    <lineage>
        <taxon>Bacteria</taxon>
        <taxon>Pseudomonadati</taxon>
        <taxon>Bacteroidota</taxon>
        <taxon>Cytophagia</taxon>
        <taxon>Cytophagales</taxon>
        <taxon>Cyclobacteriaceae</taxon>
        <taxon>Algoriphagus</taxon>
    </lineage>
</organism>
<dbReference type="InterPro" id="IPR011330">
    <property type="entry name" value="Glyco_hydro/deAcase_b/a-brl"/>
</dbReference>
<gene>
    <name evidence="1" type="ORF">J0A68_19395</name>
</gene>
<dbReference type="InterPro" id="IPR005501">
    <property type="entry name" value="LamB/YcsF/PxpA-like"/>
</dbReference>
<sequence>MTKPSRYTINCDLGEGMPNEPQIIPLIDLGSVACGGHFGDRESLRRTLELLRNLGKRAGAHPSYPDRENFGRKSMAITPPDLLGHLADQLALFQALAKETGLLIDHIKFHGALYNDAAERPELAAVLLDFLEKEYPAIPLLLPPHSEMEKAARARKHPFCLELFGDRAYRDDYRLASRSEPKALFTQSQDVIEHLDAILLHGEIKTASGRLIPVQADTICFHGDNPGILDILLQVRKRYWT</sequence>
<evidence type="ECO:0000313" key="1">
    <source>
        <dbReference type="EMBL" id="MBN7813129.1"/>
    </source>
</evidence>
<accession>A0ABS3CBW8</accession>
<name>A0ABS3CBW8_9BACT</name>
<reference evidence="1 2" key="1">
    <citation type="submission" date="2021-03" db="EMBL/GenBank/DDBJ databases">
        <title>novel species isolated from a fishpond in China.</title>
        <authorList>
            <person name="Lu H."/>
            <person name="Cai Z."/>
        </authorList>
    </citation>
    <scope>NUCLEOTIDE SEQUENCE [LARGE SCALE GENOMIC DNA]</scope>
    <source>
        <strain evidence="1 2">H41</strain>
    </source>
</reference>
<proteinExistence type="predicted"/>
<dbReference type="Pfam" id="PF03746">
    <property type="entry name" value="LamB_YcsF"/>
    <property type="match status" value="1"/>
</dbReference>
<dbReference type="Gene3D" id="3.20.20.370">
    <property type="entry name" value="Glycoside hydrolase/deacetylase"/>
    <property type="match status" value="1"/>
</dbReference>
<protein>
    <submittedName>
        <fullName evidence="1">LamB/YcsF family protein</fullName>
    </submittedName>
</protein>
<dbReference type="RefSeq" id="WP_206579906.1">
    <property type="nucleotide sequence ID" value="NZ_JAFKCT010000010.1"/>
</dbReference>